<keyword evidence="2" id="KW-1185">Reference proteome</keyword>
<gene>
    <name evidence="1" type="ORF">Vadar_021488</name>
</gene>
<accession>A0ACB7ZE96</accession>
<dbReference type="Proteomes" id="UP000828048">
    <property type="component" value="Chromosome 12"/>
</dbReference>
<dbReference type="EMBL" id="CM037162">
    <property type="protein sequence ID" value="KAH7863747.1"/>
    <property type="molecule type" value="Genomic_DNA"/>
</dbReference>
<evidence type="ECO:0000313" key="1">
    <source>
        <dbReference type="EMBL" id="KAH7863747.1"/>
    </source>
</evidence>
<sequence>MMRSQGPSPWIPLLMVGVLSYVIFGDTMRSVAEIVLSLLLPGEDEEDDGDGDGTTISIFHTIILLLLIHFLTVFSPTLSIFSASKPRSESSGYDAEGFGLGSLLLIVLFFILHNIF</sequence>
<reference evidence="1 2" key="1">
    <citation type="journal article" date="2021" name="Hortic Res">
        <title>High-quality reference genome and annotation aids understanding of berry development for evergreen blueberry (Vaccinium darrowii).</title>
        <authorList>
            <person name="Yu J."/>
            <person name="Hulse-Kemp A.M."/>
            <person name="Babiker E."/>
            <person name="Staton M."/>
        </authorList>
    </citation>
    <scope>NUCLEOTIDE SEQUENCE [LARGE SCALE GENOMIC DNA]</scope>
    <source>
        <strain evidence="2">cv. NJ 8807/NJ 8810</strain>
        <tissue evidence="1">Young leaf</tissue>
    </source>
</reference>
<evidence type="ECO:0000313" key="2">
    <source>
        <dbReference type="Proteomes" id="UP000828048"/>
    </source>
</evidence>
<proteinExistence type="predicted"/>
<name>A0ACB7ZE96_9ERIC</name>
<comment type="caution">
    <text evidence="1">The sequence shown here is derived from an EMBL/GenBank/DDBJ whole genome shotgun (WGS) entry which is preliminary data.</text>
</comment>
<protein>
    <submittedName>
        <fullName evidence="1">Uncharacterized protein</fullName>
    </submittedName>
</protein>
<organism evidence="1 2">
    <name type="scientific">Vaccinium darrowii</name>
    <dbReference type="NCBI Taxonomy" id="229202"/>
    <lineage>
        <taxon>Eukaryota</taxon>
        <taxon>Viridiplantae</taxon>
        <taxon>Streptophyta</taxon>
        <taxon>Embryophyta</taxon>
        <taxon>Tracheophyta</taxon>
        <taxon>Spermatophyta</taxon>
        <taxon>Magnoliopsida</taxon>
        <taxon>eudicotyledons</taxon>
        <taxon>Gunneridae</taxon>
        <taxon>Pentapetalae</taxon>
        <taxon>asterids</taxon>
        <taxon>Ericales</taxon>
        <taxon>Ericaceae</taxon>
        <taxon>Vaccinioideae</taxon>
        <taxon>Vaccinieae</taxon>
        <taxon>Vaccinium</taxon>
    </lineage>
</organism>